<dbReference type="EMBL" id="JWZT01004873">
    <property type="protein sequence ID" value="KII62822.1"/>
    <property type="molecule type" value="Genomic_DNA"/>
</dbReference>
<reference evidence="1 2" key="1">
    <citation type="journal article" date="2014" name="Genome Biol. Evol.">
        <title>The genome of the myxosporean Thelohanellus kitauei shows adaptations to nutrient acquisition within its fish host.</title>
        <authorList>
            <person name="Yang Y."/>
            <person name="Xiong J."/>
            <person name="Zhou Z."/>
            <person name="Huo F."/>
            <person name="Miao W."/>
            <person name="Ran C."/>
            <person name="Liu Y."/>
            <person name="Zhang J."/>
            <person name="Feng J."/>
            <person name="Wang M."/>
            <person name="Wang M."/>
            <person name="Wang L."/>
            <person name="Yao B."/>
        </authorList>
    </citation>
    <scope>NUCLEOTIDE SEQUENCE [LARGE SCALE GENOMIC DNA]</scope>
    <source>
        <strain evidence="1">Wuqing</strain>
    </source>
</reference>
<dbReference type="Proteomes" id="UP000031668">
    <property type="component" value="Unassembled WGS sequence"/>
</dbReference>
<evidence type="ECO:0000313" key="2">
    <source>
        <dbReference type="Proteomes" id="UP000031668"/>
    </source>
</evidence>
<accession>A0A0C2J142</accession>
<comment type="caution">
    <text evidence="1">The sequence shown here is derived from an EMBL/GenBank/DDBJ whole genome shotgun (WGS) entry which is preliminary data.</text>
</comment>
<gene>
    <name evidence="1" type="ORF">RF11_08999</name>
</gene>
<proteinExistence type="predicted"/>
<name>A0A0C2J142_THEKT</name>
<organism evidence="1 2">
    <name type="scientific">Thelohanellus kitauei</name>
    <name type="common">Myxosporean</name>
    <dbReference type="NCBI Taxonomy" id="669202"/>
    <lineage>
        <taxon>Eukaryota</taxon>
        <taxon>Metazoa</taxon>
        <taxon>Cnidaria</taxon>
        <taxon>Myxozoa</taxon>
        <taxon>Myxosporea</taxon>
        <taxon>Bivalvulida</taxon>
        <taxon>Platysporina</taxon>
        <taxon>Myxobolidae</taxon>
        <taxon>Thelohanellus</taxon>
    </lineage>
</organism>
<protein>
    <submittedName>
        <fullName evidence="1">Uncharacterized protein</fullName>
    </submittedName>
</protein>
<keyword evidence="2" id="KW-1185">Reference proteome</keyword>
<sequence length="111" mass="12379">MTHILAPDRYFAMLVGCMLAHKTQLVSRGYICLLLACQRLSCALILGWQQIHWFVTAQRTVWGRSVCSQSSDSGLRPRMMTQDETEIASTARVFSLALLTMVIMVHSGGGF</sequence>
<dbReference type="AlphaFoldDB" id="A0A0C2J142"/>
<evidence type="ECO:0000313" key="1">
    <source>
        <dbReference type="EMBL" id="KII62822.1"/>
    </source>
</evidence>